<geneLocation type="plasmid" evidence="1">
    <name>pESBL3215-IncF</name>
</geneLocation>
<evidence type="ECO:0000313" key="1">
    <source>
        <dbReference type="EMBL" id="QQZ47416.1"/>
    </source>
</evidence>
<protein>
    <submittedName>
        <fullName evidence="1">Uncharacterized protein</fullName>
    </submittedName>
</protein>
<name>A0A7U1E223_ECOLX</name>
<accession>A0A7U1E223</accession>
<dbReference type="EMBL" id="MW390533">
    <property type="protein sequence ID" value="QQZ47416.1"/>
    <property type="molecule type" value="Genomic_DNA"/>
</dbReference>
<proteinExistence type="predicted"/>
<organism evidence="1">
    <name type="scientific">Escherichia coli</name>
    <dbReference type="NCBI Taxonomy" id="562"/>
    <lineage>
        <taxon>Bacteria</taxon>
        <taxon>Pseudomonadati</taxon>
        <taxon>Pseudomonadota</taxon>
        <taxon>Gammaproteobacteria</taxon>
        <taxon>Enterobacterales</taxon>
        <taxon>Enterobacteriaceae</taxon>
        <taxon>Escherichia</taxon>
    </lineage>
</organism>
<dbReference type="AlphaFoldDB" id="A0A7U1E223"/>
<reference evidence="1" key="1">
    <citation type="journal article" date="2021" name="Sci. Rep.">
        <title>Antibiotic resistance plasmid composition and architecture in Escherichia coli isolates from meat.</title>
        <authorList>
            <person name="Darphorn T.S."/>
            <person name="Bel K."/>
            <person name="Koenders-van Sint Anneland B.B."/>
            <person name="Brul S."/>
            <person name="Ter Kuile B.H."/>
        </authorList>
    </citation>
    <scope>NUCLEOTIDE SEQUENCE</scope>
    <source>
        <strain evidence="1">ESBL3215</strain>
    </source>
</reference>
<keyword evidence="1" id="KW-0614">Plasmid</keyword>
<sequence length="131" mass="14383">MTAVSCSVYGWRPAPCVVTRFPLNREKESCPDTIFLPVSRTGTAARKGAPKCHYTTMVKGGLVLLKIVNGVKSGLLLEAHFRNDRIFYCVKKKTVAPALVRTSDVFTARICSDSLLSRPHFRASSVIGLLN</sequence>